<dbReference type="Proteomes" id="UP000257323">
    <property type="component" value="Unassembled WGS sequence"/>
</dbReference>
<protein>
    <recommendedName>
        <fullName evidence="4">RNA-binding protein</fullName>
    </recommendedName>
</protein>
<organism evidence="2 3">
    <name type="scientific">Candidatus Saccharicenans subterraneus</name>
    <dbReference type="NCBI Taxonomy" id="2508984"/>
    <lineage>
        <taxon>Bacteria</taxon>
        <taxon>Candidatus Aminicenantota</taxon>
        <taxon>Candidatus Aminicenantia</taxon>
        <taxon>Candidatus Aminicenantales</taxon>
        <taxon>Candidatus Saccharicenantaceae</taxon>
        <taxon>Candidatus Saccharicenans</taxon>
    </lineage>
</organism>
<dbReference type="Pfam" id="PF05991">
    <property type="entry name" value="NYN_YacP"/>
    <property type="match status" value="1"/>
</dbReference>
<proteinExistence type="predicted"/>
<dbReference type="PANTHER" id="PTHR34547">
    <property type="entry name" value="YACP-LIKE NYN DOMAIN PROTEIN"/>
    <property type="match status" value="1"/>
</dbReference>
<sequence>MEKTKYSNLLIDGYNLIHAIPSISRFVGTDLARARELLLLKLSAYAIRNRVKITVIFDGKPGENAPPSHQPGLNVIFTHGEKADQKIKEMARKITDKKNWQVITSDFDIRFQVNGLGLKSRTSQEFAAELESGTRPKENRKKKSLNQTEEKKITREDRDWAYEVFLRNKKG</sequence>
<name>A0A3E2BQY4_9BACT</name>
<gene>
    <name evidence="2" type="ORF">OP8BY_1063</name>
</gene>
<dbReference type="AlphaFoldDB" id="A0A3E2BQY4"/>
<dbReference type="PANTHER" id="PTHR34547:SF1">
    <property type="entry name" value="YACP-LIKE NYN DOMAIN PROTEIN"/>
    <property type="match status" value="1"/>
</dbReference>
<comment type="caution">
    <text evidence="2">The sequence shown here is derived from an EMBL/GenBank/DDBJ whole genome shotgun (WGS) entry which is preliminary data.</text>
</comment>
<evidence type="ECO:0000313" key="2">
    <source>
        <dbReference type="EMBL" id="RFT17121.1"/>
    </source>
</evidence>
<reference evidence="2 3" key="1">
    <citation type="submission" date="2018-08" db="EMBL/GenBank/DDBJ databases">
        <title>Genome analysis of the thermophilic bacterium of the candidate phylum Aminicenantes from deep subsurface aquifer revealed its physiology and ecological role.</title>
        <authorList>
            <person name="Kadnikov V.V."/>
            <person name="Mardanov A.V."/>
            <person name="Beletsky A.V."/>
            <person name="Karnachuk O.V."/>
            <person name="Ravin N.V."/>
        </authorList>
    </citation>
    <scope>NUCLEOTIDE SEQUENCE [LARGE SCALE GENOMIC DNA]</scope>
    <source>
        <strain evidence="2">BY38</strain>
    </source>
</reference>
<evidence type="ECO:0008006" key="4">
    <source>
        <dbReference type="Google" id="ProtNLM"/>
    </source>
</evidence>
<feature type="region of interest" description="Disordered" evidence="1">
    <location>
        <begin position="127"/>
        <end position="153"/>
    </location>
</feature>
<evidence type="ECO:0000256" key="1">
    <source>
        <dbReference type="SAM" id="MobiDB-lite"/>
    </source>
</evidence>
<dbReference type="InterPro" id="IPR010298">
    <property type="entry name" value="YacP-like"/>
</dbReference>
<dbReference type="EMBL" id="QUAH01000001">
    <property type="protein sequence ID" value="RFT17121.1"/>
    <property type="molecule type" value="Genomic_DNA"/>
</dbReference>
<accession>A0A3E2BQY4</accession>
<evidence type="ECO:0000313" key="3">
    <source>
        <dbReference type="Proteomes" id="UP000257323"/>
    </source>
</evidence>